<feature type="region of interest" description="Disordered" evidence="1">
    <location>
        <begin position="33"/>
        <end position="57"/>
    </location>
</feature>
<feature type="compositionally biased region" description="Polar residues" evidence="1">
    <location>
        <begin position="48"/>
        <end position="57"/>
    </location>
</feature>
<keyword evidence="3" id="KW-1185">Reference proteome</keyword>
<name>A0A6H5GW97_9HEMI</name>
<gene>
    <name evidence="2" type="ORF">NTEN_LOCUS14011</name>
</gene>
<evidence type="ECO:0000256" key="1">
    <source>
        <dbReference type="SAM" id="MobiDB-lite"/>
    </source>
</evidence>
<organism evidence="2 3">
    <name type="scientific">Nesidiocoris tenuis</name>
    <dbReference type="NCBI Taxonomy" id="355587"/>
    <lineage>
        <taxon>Eukaryota</taxon>
        <taxon>Metazoa</taxon>
        <taxon>Ecdysozoa</taxon>
        <taxon>Arthropoda</taxon>
        <taxon>Hexapoda</taxon>
        <taxon>Insecta</taxon>
        <taxon>Pterygota</taxon>
        <taxon>Neoptera</taxon>
        <taxon>Paraneoptera</taxon>
        <taxon>Hemiptera</taxon>
        <taxon>Heteroptera</taxon>
        <taxon>Panheteroptera</taxon>
        <taxon>Cimicomorpha</taxon>
        <taxon>Miridae</taxon>
        <taxon>Dicyphina</taxon>
        <taxon>Nesidiocoris</taxon>
    </lineage>
</organism>
<accession>A0A6H5GW97</accession>
<dbReference type="EMBL" id="CADCXU010020933">
    <property type="protein sequence ID" value="CAB0008794.1"/>
    <property type="molecule type" value="Genomic_DNA"/>
</dbReference>
<evidence type="ECO:0000313" key="3">
    <source>
        <dbReference type="Proteomes" id="UP000479000"/>
    </source>
</evidence>
<feature type="non-terminal residue" evidence="2">
    <location>
        <position position="57"/>
    </location>
</feature>
<dbReference type="AlphaFoldDB" id="A0A6H5GW97"/>
<proteinExistence type="predicted"/>
<reference evidence="2 3" key="1">
    <citation type="submission" date="2020-02" db="EMBL/GenBank/DDBJ databases">
        <authorList>
            <person name="Ferguson B K."/>
        </authorList>
    </citation>
    <scope>NUCLEOTIDE SEQUENCE [LARGE SCALE GENOMIC DNA]</scope>
</reference>
<sequence length="57" mass="5624">MAASDRPAAVVAADVTEAAEVAARCGAAGPGVAETIPSDPEEAEVTTIARQDSAVTR</sequence>
<protein>
    <submittedName>
        <fullName evidence="2">Uncharacterized protein</fullName>
    </submittedName>
</protein>
<dbReference type="Proteomes" id="UP000479000">
    <property type="component" value="Unassembled WGS sequence"/>
</dbReference>
<evidence type="ECO:0000313" key="2">
    <source>
        <dbReference type="EMBL" id="CAB0008794.1"/>
    </source>
</evidence>